<keyword evidence="8" id="KW-1185">Reference proteome</keyword>
<dbReference type="PANTHER" id="PTHR36926:SF1">
    <property type="entry name" value="COLICIN V PRODUCTION PROTEIN"/>
    <property type="match status" value="1"/>
</dbReference>
<dbReference type="Pfam" id="PF02674">
    <property type="entry name" value="Colicin_V"/>
    <property type="match status" value="1"/>
</dbReference>
<accession>A0ABY8AUK1</accession>
<keyword evidence="2 6" id="KW-0812">Transmembrane</keyword>
<organism evidence="7 8">
    <name type="scientific">Legionella cardiaca</name>
    <dbReference type="NCBI Taxonomy" id="1071983"/>
    <lineage>
        <taxon>Bacteria</taxon>
        <taxon>Pseudomonadati</taxon>
        <taxon>Pseudomonadota</taxon>
        <taxon>Gammaproteobacteria</taxon>
        <taxon>Legionellales</taxon>
        <taxon>Legionellaceae</taxon>
        <taxon>Legionella</taxon>
    </lineage>
</organism>
<evidence type="ECO:0000256" key="2">
    <source>
        <dbReference type="ARBA" id="ARBA00022692"/>
    </source>
</evidence>
<dbReference type="InterPro" id="IPR052719">
    <property type="entry name" value="CvpA-like"/>
</dbReference>
<gene>
    <name evidence="7" type="ORF">PXX05_05055</name>
</gene>
<name>A0ABY8AUK1_9GAMM</name>
<feature type="transmembrane region" description="Helical" evidence="6">
    <location>
        <begin position="30"/>
        <end position="48"/>
    </location>
</feature>
<evidence type="ECO:0000313" key="8">
    <source>
        <dbReference type="Proteomes" id="UP001222087"/>
    </source>
</evidence>
<dbReference type="EMBL" id="CP119078">
    <property type="protein sequence ID" value="WED44158.1"/>
    <property type="molecule type" value="Genomic_DNA"/>
</dbReference>
<sequence length="216" mass="24371">MQWHWVDLLIIAVIALSVITGLIRGFVKELIALAVWILAIWLAFSYSQTLDPWLQKYIQDKTARTVTAFILILVAILIAGGIVNALLSFILKRSGLSGTDRILGMGFGFVRGVFIIALIMVVVKMTSLPYEEYAQKSTLYSKFDPVVNWLYAQMPEFITQVKFLDKQKLQLPGNSQTQHSDKTQNDEQNPPQKQTELQSDKESFLASPDDFELSDA</sequence>
<evidence type="ECO:0000256" key="3">
    <source>
        <dbReference type="ARBA" id="ARBA00022989"/>
    </source>
</evidence>
<evidence type="ECO:0000256" key="4">
    <source>
        <dbReference type="ARBA" id="ARBA00023136"/>
    </source>
</evidence>
<evidence type="ECO:0000256" key="6">
    <source>
        <dbReference type="SAM" id="Phobius"/>
    </source>
</evidence>
<dbReference type="PANTHER" id="PTHR36926">
    <property type="entry name" value="COLICIN V PRODUCTION PROTEIN"/>
    <property type="match status" value="1"/>
</dbReference>
<dbReference type="Proteomes" id="UP001222087">
    <property type="component" value="Chromosome"/>
</dbReference>
<dbReference type="InterPro" id="IPR003825">
    <property type="entry name" value="Colicin-V_CvpA"/>
</dbReference>
<evidence type="ECO:0000256" key="5">
    <source>
        <dbReference type="SAM" id="MobiDB-lite"/>
    </source>
</evidence>
<proteinExistence type="predicted"/>
<protein>
    <submittedName>
        <fullName evidence="7">CvpA family protein</fullName>
    </submittedName>
</protein>
<feature type="transmembrane region" description="Helical" evidence="6">
    <location>
        <begin position="6"/>
        <end position="23"/>
    </location>
</feature>
<keyword evidence="3 6" id="KW-1133">Transmembrane helix</keyword>
<feature type="compositionally biased region" description="Polar residues" evidence="5">
    <location>
        <begin position="186"/>
        <end position="197"/>
    </location>
</feature>
<reference evidence="7 8" key="1">
    <citation type="submission" date="2023-02" db="EMBL/GenBank/DDBJ databases">
        <title>Genome Sequence of L. cardiaca H63T.</title>
        <authorList>
            <person name="Lopez A.E."/>
            <person name="Cianciotto N.P."/>
        </authorList>
    </citation>
    <scope>NUCLEOTIDE SEQUENCE [LARGE SCALE GENOMIC DNA]</scope>
    <source>
        <strain evidence="7 8">H63</strain>
    </source>
</reference>
<feature type="region of interest" description="Disordered" evidence="5">
    <location>
        <begin position="172"/>
        <end position="216"/>
    </location>
</feature>
<feature type="transmembrane region" description="Helical" evidence="6">
    <location>
        <begin position="68"/>
        <end position="90"/>
    </location>
</feature>
<evidence type="ECO:0000313" key="7">
    <source>
        <dbReference type="EMBL" id="WED44158.1"/>
    </source>
</evidence>
<feature type="transmembrane region" description="Helical" evidence="6">
    <location>
        <begin position="102"/>
        <end position="123"/>
    </location>
</feature>
<evidence type="ECO:0000256" key="1">
    <source>
        <dbReference type="ARBA" id="ARBA00004141"/>
    </source>
</evidence>
<comment type="subcellular location">
    <subcellularLocation>
        <location evidence="1">Membrane</location>
        <topology evidence="1">Multi-pass membrane protein</topology>
    </subcellularLocation>
</comment>
<keyword evidence="4 6" id="KW-0472">Membrane</keyword>